<sequence length="99" mass="10952">MNWMPIGDQVLIKVEKVSEKTKSGIILVDRDMNFTKGVVVATGPGLFTQTGDRIPMTVKTGDEVFVYKSNLGENKSIILDDTDYMLIRESEIGLVNSAQ</sequence>
<comment type="similarity">
    <text evidence="1">Belongs to the GroES chaperonin family.</text>
</comment>
<dbReference type="GO" id="GO:0005524">
    <property type="term" value="F:ATP binding"/>
    <property type="evidence" value="ECO:0007669"/>
    <property type="project" value="InterPro"/>
</dbReference>
<gene>
    <name evidence="3" type="primary">groES</name>
</gene>
<reference evidence="3" key="1">
    <citation type="submission" date="2016-03" db="EMBL/GenBank/DDBJ databases">
        <title>Novel chaperonins are prevalent in the virioplankton and link to viral biology and ecology.</title>
        <authorList>
            <person name="Marine R.L."/>
            <person name="Nasko D.J."/>
            <person name="Polson S.W."/>
            <person name="Wommack K.E."/>
        </authorList>
    </citation>
    <scope>NUCLEOTIDE SEQUENCE</scope>
</reference>
<dbReference type="GO" id="GO:0046872">
    <property type="term" value="F:metal ion binding"/>
    <property type="evidence" value="ECO:0007669"/>
    <property type="project" value="TreeGrafter"/>
</dbReference>
<dbReference type="EMBL" id="KU971131">
    <property type="protein sequence ID" value="ASN63725.1"/>
    <property type="molecule type" value="Genomic_DNA"/>
</dbReference>
<dbReference type="SUPFAM" id="SSF50129">
    <property type="entry name" value="GroES-like"/>
    <property type="match status" value="1"/>
</dbReference>
<dbReference type="GO" id="GO:0044183">
    <property type="term" value="F:protein folding chaperone"/>
    <property type="evidence" value="ECO:0007669"/>
    <property type="project" value="InterPro"/>
</dbReference>
<dbReference type="PANTHER" id="PTHR10772">
    <property type="entry name" value="10 KDA HEAT SHOCK PROTEIN"/>
    <property type="match status" value="1"/>
</dbReference>
<dbReference type="Gene3D" id="2.30.33.40">
    <property type="entry name" value="GroES chaperonin"/>
    <property type="match status" value="1"/>
</dbReference>
<dbReference type="PANTHER" id="PTHR10772:SF63">
    <property type="entry name" value="20 KDA CHAPERONIN, CHLOROPLASTIC"/>
    <property type="match status" value="1"/>
</dbReference>
<dbReference type="GO" id="GO:0051082">
    <property type="term" value="F:unfolded protein binding"/>
    <property type="evidence" value="ECO:0007669"/>
    <property type="project" value="TreeGrafter"/>
</dbReference>
<dbReference type="InterPro" id="IPR037124">
    <property type="entry name" value="Chaperonin_GroES_sf"/>
</dbReference>
<dbReference type="SMART" id="SM00883">
    <property type="entry name" value="Cpn10"/>
    <property type="match status" value="1"/>
</dbReference>
<dbReference type="CDD" id="cd00320">
    <property type="entry name" value="cpn10"/>
    <property type="match status" value="1"/>
</dbReference>
<evidence type="ECO:0000256" key="1">
    <source>
        <dbReference type="ARBA" id="ARBA00006975"/>
    </source>
</evidence>
<dbReference type="PRINTS" id="PR00297">
    <property type="entry name" value="CHAPERONIN10"/>
</dbReference>
<dbReference type="Pfam" id="PF00166">
    <property type="entry name" value="Cpn10"/>
    <property type="match status" value="1"/>
</dbReference>
<evidence type="ECO:0000313" key="3">
    <source>
        <dbReference type="EMBL" id="ASN63725.1"/>
    </source>
</evidence>
<dbReference type="GO" id="GO:0051087">
    <property type="term" value="F:protein-folding chaperone binding"/>
    <property type="evidence" value="ECO:0007669"/>
    <property type="project" value="TreeGrafter"/>
</dbReference>
<keyword evidence="2" id="KW-0143">Chaperone</keyword>
<evidence type="ECO:0000256" key="2">
    <source>
        <dbReference type="ARBA" id="ARBA00023186"/>
    </source>
</evidence>
<proteinExistence type="inferred from homology"/>
<protein>
    <submittedName>
        <fullName evidence="3">Co-chaperonin GroES</fullName>
    </submittedName>
</protein>
<dbReference type="InterPro" id="IPR011032">
    <property type="entry name" value="GroES-like_sf"/>
</dbReference>
<organism evidence="3">
    <name type="scientific">uncultured virus</name>
    <dbReference type="NCBI Taxonomy" id="340016"/>
    <lineage>
        <taxon>Viruses</taxon>
        <taxon>environmental samples</taxon>
    </lineage>
</organism>
<dbReference type="InterPro" id="IPR020818">
    <property type="entry name" value="Chaperonin_GroES"/>
</dbReference>
<name>A0A221S4L5_9VIRU</name>
<accession>A0A221S4L5</accession>